<name>A0ABN7VPL2_GIGMA</name>
<dbReference type="Proteomes" id="UP000789901">
    <property type="component" value="Unassembled WGS sequence"/>
</dbReference>
<gene>
    <name evidence="2" type="ORF">GMARGA_LOCUS20644</name>
</gene>
<protein>
    <submittedName>
        <fullName evidence="2">44361_t:CDS:1</fullName>
    </submittedName>
</protein>
<reference evidence="2 3" key="1">
    <citation type="submission" date="2021-06" db="EMBL/GenBank/DDBJ databases">
        <authorList>
            <person name="Kallberg Y."/>
            <person name="Tangrot J."/>
            <person name="Rosling A."/>
        </authorList>
    </citation>
    <scope>NUCLEOTIDE SEQUENCE [LARGE SCALE GENOMIC DNA]</scope>
    <source>
        <strain evidence="2 3">120-4 pot B 10/14</strain>
    </source>
</reference>
<dbReference type="Gene3D" id="1.10.150.50">
    <property type="entry name" value="Transcription Factor, Ets-1"/>
    <property type="match status" value="1"/>
</dbReference>
<feature type="compositionally biased region" description="Low complexity" evidence="1">
    <location>
        <begin position="1"/>
        <end position="15"/>
    </location>
</feature>
<keyword evidence="3" id="KW-1185">Reference proteome</keyword>
<evidence type="ECO:0000256" key="1">
    <source>
        <dbReference type="SAM" id="MobiDB-lite"/>
    </source>
</evidence>
<evidence type="ECO:0000313" key="2">
    <source>
        <dbReference type="EMBL" id="CAG8787207.1"/>
    </source>
</evidence>
<sequence>MSATSTPTSPTSTSSNNVSGEKQAPTLAEMVKNLNTEKLIEFLRGENLQLTDAHYEILRQEEIFSCTFLKTTKDEFRDLGLKFGPATILIEFAKEVKNKKLSAFSSYRTLKDFKEVLAKYGIDSNNITSIPQFQPEPHTLDEKDKVLHHCISDILLKLENMGTVADSNESMRREYISSILHASVRITRKVTGKEIIIRLEQEIIVDYGITDTEDLLCVAEGKQNLPAIGFAQNLVQLESSCQTNLKKQKKRKASDAFGGNDYEYLYSIVSTGTNWYFILYTTEGIYCTSETEYHISLTKSALKDDTDLKRNVKRVMEIIVGLLKDRITVKKAPDAKKQRVEEKYKSEH</sequence>
<feature type="region of interest" description="Disordered" evidence="1">
    <location>
        <begin position="1"/>
        <end position="23"/>
    </location>
</feature>
<dbReference type="EMBL" id="CAJVQB010018298">
    <property type="protein sequence ID" value="CAG8787207.1"/>
    <property type="molecule type" value="Genomic_DNA"/>
</dbReference>
<comment type="caution">
    <text evidence="2">The sequence shown here is derived from an EMBL/GenBank/DDBJ whole genome shotgun (WGS) entry which is preliminary data.</text>
</comment>
<proteinExistence type="predicted"/>
<dbReference type="InterPro" id="IPR013761">
    <property type="entry name" value="SAM/pointed_sf"/>
</dbReference>
<accession>A0ABN7VPL2</accession>
<organism evidence="2 3">
    <name type="scientific">Gigaspora margarita</name>
    <dbReference type="NCBI Taxonomy" id="4874"/>
    <lineage>
        <taxon>Eukaryota</taxon>
        <taxon>Fungi</taxon>
        <taxon>Fungi incertae sedis</taxon>
        <taxon>Mucoromycota</taxon>
        <taxon>Glomeromycotina</taxon>
        <taxon>Glomeromycetes</taxon>
        <taxon>Diversisporales</taxon>
        <taxon>Gigasporaceae</taxon>
        <taxon>Gigaspora</taxon>
    </lineage>
</organism>
<evidence type="ECO:0000313" key="3">
    <source>
        <dbReference type="Proteomes" id="UP000789901"/>
    </source>
</evidence>